<evidence type="ECO:0000313" key="2">
    <source>
        <dbReference type="EMBL" id="TNN43030.1"/>
    </source>
</evidence>
<reference evidence="2 3" key="1">
    <citation type="submission" date="2019-03" db="EMBL/GenBank/DDBJ databases">
        <title>First draft genome of Liparis tanakae, snailfish: a comprehensive survey of snailfish specific genes.</title>
        <authorList>
            <person name="Kim W."/>
            <person name="Song I."/>
            <person name="Jeong J.-H."/>
            <person name="Kim D."/>
            <person name="Kim S."/>
            <person name="Ryu S."/>
            <person name="Song J.Y."/>
            <person name="Lee S.K."/>
        </authorList>
    </citation>
    <scope>NUCLEOTIDE SEQUENCE [LARGE SCALE GENOMIC DNA]</scope>
    <source>
        <tissue evidence="2">Muscle</tissue>
    </source>
</reference>
<dbReference type="Proteomes" id="UP000314294">
    <property type="component" value="Unassembled WGS sequence"/>
</dbReference>
<protein>
    <submittedName>
        <fullName evidence="2">Uncharacterized protein</fullName>
    </submittedName>
</protein>
<accession>A0A4Z2FQ78</accession>
<name>A0A4Z2FQ78_9TELE</name>
<organism evidence="2 3">
    <name type="scientific">Liparis tanakae</name>
    <name type="common">Tanaka's snailfish</name>
    <dbReference type="NCBI Taxonomy" id="230148"/>
    <lineage>
        <taxon>Eukaryota</taxon>
        <taxon>Metazoa</taxon>
        <taxon>Chordata</taxon>
        <taxon>Craniata</taxon>
        <taxon>Vertebrata</taxon>
        <taxon>Euteleostomi</taxon>
        <taxon>Actinopterygii</taxon>
        <taxon>Neopterygii</taxon>
        <taxon>Teleostei</taxon>
        <taxon>Neoteleostei</taxon>
        <taxon>Acanthomorphata</taxon>
        <taxon>Eupercaria</taxon>
        <taxon>Perciformes</taxon>
        <taxon>Cottioidei</taxon>
        <taxon>Cottales</taxon>
        <taxon>Liparidae</taxon>
        <taxon>Liparis</taxon>
    </lineage>
</organism>
<gene>
    <name evidence="2" type="ORF">EYF80_046769</name>
</gene>
<evidence type="ECO:0000256" key="1">
    <source>
        <dbReference type="SAM" id="MobiDB-lite"/>
    </source>
</evidence>
<evidence type="ECO:0000313" key="3">
    <source>
        <dbReference type="Proteomes" id="UP000314294"/>
    </source>
</evidence>
<feature type="compositionally biased region" description="Basic and acidic residues" evidence="1">
    <location>
        <begin position="11"/>
        <end position="31"/>
    </location>
</feature>
<dbReference type="EMBL" id="SRLO01000995">
    <property type="protein sequence ID" value="TNN43030.1"/>
    <property type="molecule type" value="Genomic_DNA"/>
</dbReference>
<sequence>MAGLDLTWVGEKTREQSTRSKSPSEGEVKEGCHTISQSNSLYGSTEPEVAQLAALKRQRQGAEGVGGQNVAEGGGALQLRAVHLQLQPDEHGQASSSELFYEISINPSVHLPLLLLFLCESIAGVHVAIAGYAREDGPEQDDERNPSVAVESLSWEAGRMLVARSFGKAKNSAPPALGLFCLRCSWSRVWSAPRTAMGAIARQRDRSLDRTRGMDPVALVTVGEMPVMQPIRAGRGVYGLTAAHSRQVQSDAVEAAKLQSSEICSAAPLHSVTQHIQLQTHLEAPLLPRSERQHHILRNATEKKNKVPTFAPSLIFTNS</sequence>
<feature type="region of interest" description="Disordered" evidence="1">
    <location>
        <begin position="1"/>
        <end position="31"/>
    </location>
</feature>
<dbReference type="AlphaFoldDB" id="A0A4Z2FQ78"/>
<keyword evidence="3" id="KW-1185">Reference proteome</keyword>
<comment type="caution">
    <text evidence="2">The sequence shown here is derived from an EMBL/GenBank/DDBJ whole genome shotgun (WGS) entry which is preliminary data.</text>
</comment>
<proteinExistence type="predicted"/>